<evidence type="ECO:0000256" key="2">
    <source>
        <dbReference type="SAM" id="Phobius"/>
    </source>
</evidence>
<dbReference type="EMBL" id="AP019303">
    <property type="protein sequence ID" value="BBH08335.1"/>
    <property type="molecule type" value="Genomic_DNA"/>
</dbReference>
<dbReference type="SUPFAM" id="SSF56784">
    <property type="entry name" value="HAD-like"/>
    <property type="match status" value="1"/>
</dbReference>
<feature type="transmembrane region" description="Helical" evidence="2">
    <location>
        <begin position="45"/>
        <end position="65"/>
    </location>
</feature>
<dbReference type="InterPro" id="IPR036412">
    <property type="entry name" value="HAD-like_sf"/>
</dbReference>
<sequence length="293" mass="33267">MREIQNKRRKKKSLSTETRKLFPFSAKTFLGFPSTISMASSVHHLLFLIINLLIIPTTLLSQSIIQMPPKRHRITDDNLYCDSWRFSVETNDAGTWTSIPSRCVAFVQDYMTGDRYLSDSAAVANYSLSFARGVQIGGDGKDAWVFDIDETLLSNLPYYQAHGFGSETFDEASFDEWVDLAKAPALPASLKLYKELQQLGFKIFLLTGRSEHQRNATAKNLLYARYNNWERLLLRGPSDQGTTATVYKSEKRSDLINEGYRIHGSSGDQWSDLLGFAVAQRSFKLPNPMYYIA</sequence>
<reference evidence="3" key="1">
    <citation type="journal article" date="2019" name="Science">
        <title>Mutation of a bHLH transcription factor allowed almond domestication.</title>
        <authorList>
            <person name="Sanchez-Perez R."/>
            <person name="Pavan S."/>
            <person name="Mazzeo R."/>
            <person name="Moldovan C."/>
            <person name="Aiese Cigliano R."/>
            <person name="Del Cueto J."/>
            <person name="Ricciardi F."/>
            <person name="Lotti C."/>
            <person name="Ricciardi L."/>
            <person name="Dicenta F."/>
            <person name="Lopez-Marques R.L."/>
            <person name="Lindberg Moller B."/>
        </authorList>
    </citation>
    <scope>NUCLEOTIDE SEQUENCE</scope>
</reference>
<dbReference type="InterPro" id="IPR010028">
    <property type="entry name" value="Acid_phosphatase_pln"/>
</dbReference>
<dbReference type="AlphaFoldDB" id="A0A4Y1RWJ9"/>
<dbReference type="InterPro" id="IPR005519">
    <property type="entry name" value="Acid_phosphat_B-like"/>
</dbReference>
<keyword evidence="2" id="KW-1133">Transmembrane helix</keyword>
<dbReference type="GO" id="GO:0003993">
    <property type="term" value="F:acid phosphatase activity"/>
    <property type="evidence" value="ECO:0007669"/>
    <property type="project" value="InterPro"/>
</dbReference>
<dbReference type="Gene3D" id="3.40.50.1000">
    <property type="entry name" value="HAD superfamily/HAD-like"/>
    <property type="match status" value="1"/>
</dbReference>
<dbReference type="PANTHER" id="PTHR31284:SF10">
    <property type="entry name" value="ACID PHOSPHATASE-LIKE PROTEIN"/>
    <property type="match status" value="1"/>
</dbReference>
<keyword evidence="1" id="KW-0732">Signal</keyword>
<dbReference type="PANTHER" id="PTHR31284">
    <property type="entry name" value="ACID PHOSPHATASE-LIKE PROTEIN"/>
    <property type="match status" value="1"/>
</dbReference>
<accession>A0A4Y1RWJ9</accession>
<name>A0A4Y1RWJ9_PRUDU</name>
<proteinExistence type="predicted"/>
<evidence type="ECO:0000313" key="3">
    <source>
        <dbReference type="EMBL" id="BBH08335.1"/>
    </source>
</evidence>
<keyword evidence="2" id="KW-0472">Membrane</keyword>
<organism evidence="3">
    <name type="scientific">Prunus dulcis</name>
    <name type="common">Almond</name>
    <name type="synonym">Amygdalus dulcis</name>
    <dbReference type="NCBI Taxonomy" id="3755"/>
    <lineage>
        <taxon>Eukaryota</taxon>
        <taxon>Viridiplantae</taxon>
        <taxon>Streptophyta</taxon>
        <taxon>Embryophyta</taxon>
        <taxon>Tracheophyta</taxon>
        <taxon>Spermatophyta</taxon>
        <taxon>Magnoliopsida</taxon>
        <taxon>eudicotyledons</taxon>
        <taxon>Gunneridae</taxon>
        <taxon>Pentapetalae</taxon>
        <taxon>rosids</taxon>
        <taxon>fabids</taxon>
        <taxon>Rosales</taxon>
        <taxon>Rosaceae</taxon>
        <taxon>Amygdaloideae</taxon>
        <taxon>Amygdaleae</taxon>
        <taxon>Prunus</taxon>
    </lineage>
</organism>
<dbReference type="Pfam" id="PF03767">
    <property type="entry name" value="Acid_phosphat_B"/>
    <property type="match status" value="1"/>
</dbReference>
<dbReference type="InterPro" id="IPR023214">
    <property type="entry name" value="HAD_sf"/>
</dbReference>
<keyword evidence="2" id="KW-0812">Transmembrane</keyword>
<protein>
    <submittedName>
        <fullName evidence="3">Leucine-rich repeat family protein</fullName>
    </submittedName>
</protein>
<evidence type="ECO:0000256" key="1">
    <source>
        <dbReference type="ARBA" id="ARBA00022729"/>
    </source>
</evidence>
<gene>
    <name evidence="3" type="ORF">Prudu_020493</name>
</gene>
<dbReference type="CDD" id="cd07535">
    <property type="entry name" value="HAD_VSP"/>
    <property type="match status" value="1"/>
</dbReference>
<dbReference type="NCBIfam" id="TIGR01675">
    <property type="entry name" value="plant-AP"/>
    <property type="match status" value="1"/>
</dbReference>